<feature type="region of interest" description="Disordered" evidence="1">
    <location>
        <begin position="287"/>
        <end position="374"/>
    </location>
</feature>
<dbReference type="InterPro" id="IPR021386">
    <property type="entry name" value="SPP41_DUF3020"/>
</dbReference>
<sequence length="1485" mass="162480">MSQDQEEELNFHELVGSLLAASVEDGEVSDLEEKSKEVSGSEQADKGNDDGHRMKIPDLPETTHFGDDDLAAVVAQAIGRMEHDAEGGEPDGDGDQLAGNHNEEEHWAKILQQEILQADQDANDSYDAHSQQMLGLEADEREHLDHDDEQLRRAILESLQQLNEREAKPSHDKNGNQEKAKSKPKSKPKSYISTSETTSSEKSKKDKKSSKKKSSQKERKHDKKKAKGDRHTSSNDDVLNFEDVIKGFMNQTDASSLSPSLSHQIGDAETQALVDATLKAFENELMGTTASTSATKKSSSAGSSNTASKRKGITEKSSKSKSKHLTSSSAAAPMLLPPLRKLQSSKRKKKGKTSAEKKKDAVKKKATKSSSTYDEEVFSKALAEMVNQVVNTSFNETQAPARPTSHSSRSSADMSPLGPSAGSSSDTTQPSSSSKLITQEGITHSSINIGTGGSVDESFDLNQIMQNAMAMAFQEQVQDQLDPSVIEEFNKELSSMQLPEGLTSTKKKPALTLSEKSKKSMADATVTEVGAIKSAATIIPATATTAKKSKTGNLKSVISVSNQPKPLSSLEELYRKRFLKVAKECASQARKRNSQRNKDSKEQIKLIRQKQLDEKKKLKDERRKRQEAESKQLEEIVAKGPPYPAALKLTKTGKPKKPYRLLTAEELAKAASTVSQDANLSKVRKLRKKKERKERKEMLKRIPLSALKKIPLFNFSKNPNASALNDIEGSLAKVPLLGKLESPSELSSLIASRTVFVGFDPHRKTVVHREKVLFHPPWVIPPHPPYALPIAKRRKKTSDRRANSRVLKKKRSKAKKVATLNIGNRIIPAALFPIINTLKAAARATAAAGATPEESRQHLGSMLQQARVTIAQALAIAKSRSTKNYAAIRTTEDIEKMQADDNKAKRIPLLSMKAVAAPKKKVDGAVNANITKSEDVDTAVLVTTEPGHSRPMIIDIEDETRKTPNPSSDTMDSAGTNQASDVVRASTPAPASTLAPAPASALAPAPKRIKLEPGTSIPESIDADLGATTTSNPQFQDIVNRLVQQQLRNTHGENAALPSNLTSIISNTISTLLPELDQLKNLDDFVTTATSAAVAGMDMEMVDSSLDDDEHDENEDSDVARTTKRIYRKTAPRFKSVLNLDGVTPLTHNILKKEEDNTNAQEMMMMRTQSQPSNQSAQRIITTKSINSSKLSRIEEKKPSYILGNPTIAAPSGGVVLSTALKKPTVHAAKTHQFHIPTKDSNGNPLKMIPLMRRVKSFLNTTELALLRKEINKERKRKWREANVERNRDNDLRSRLNQRANVLFGKGDSMEKRKWIDEQYKERIIKLEGGSSMMIPPPPPSSSSSSSLQGIVHGQKENQTSVSEQEILNLIAIRLNKLTTAREIETEIQNEAKGIFPRKGTKSKASPIPLESPNSNRDTTAVAVSNDSITLMPVTDAALIDPELSSGRGNLGGGNKRSRETNDQQGSAPSPLKTSTRHIIGTHAR</sequence>
<feature type="compositionally biased region" description="Basic and acidic residues" evidence="1">
    <location>
        <begin position="596"/>
        <end position="633"/>
    </location>
</feature>
<feature type="compositionally biased region" description="Polar residues" evidence="1">
    <location>
        <begin position="393"/>
        <end position="413"/>
    </location>
</feature>
<gene>
    <name evidence="3" type="ordered locus">Ecym_1403</name>
</gene>
<organism evidence="3 4">
    <name type="scientific">Eremothecium cymbalariae (strain CBS 270.75 / DBVPG 7215 / KCTC 17166 / NRRL Y-17582)</name>
    <name type="common">Yeast</name>
    <dbReference type="NCBI Taxonomy" id="931890"/>
    <lineage>
        <taxon>Eukaryota</taxon>
        <taxon>Fungi</taxon>
        <taxon>Dikarya</taxon>
        <taxon>Ascomycota</taxon>
        <taxon>Saccharomycotina</taxon>
        <taxon>Saccharomycetes</taxon>
        <taxon>Saccharomycetales</taxon>
        <taxon>Saccharomycetaceae</taxon>
        <taxon>Eremothecium</taxon>
    </lineage>
</organism>
<feature type="compositionally biased region" description="Polar residues" evidence="1">
    <location>
        <begin position="1463"/>
        <end position="1474"/>
    </location>
</feature>
<feature type="compositionally biased region" description="Low complexity" evidence="1">
    <location>
        <begin position="420"/>
        <end position="434"/>
    </location>
</feature>
<feature type="region of interest" description="Disordered" evidence="1">
    <location>
        <begin position="24"/>
        <end position="239"/>
    </location>
</feature>
<feature type="compositionally biased region" description="Basic and acidic residues" evidence="1">
    <location>
        <begin position="163"/>
        <end position="181"/>
    </location>
</feature>
<feature type="region of interest" description="Disordered" evidence="1">
    <location>
        <begin position="1330"/>
        <end position="1349"/>
    </location>
</feature>
<dbReference type="KEGG" id="erc:Ecym_1403"/>
<dbReference type="STRING" id="931890.G8JM61"/>
<feature type="compositionally biased region" description="Basic and acidic residues" evidence="1">
    <location>
        <begin position="31"/>
        <end position="58"/>
    </location>
</feature>
<evidence type="ECO:0000313" key="4">
    <source>
        <dbReference type="Proteomes" id="UP000006790"/>
    </source>
</evidence>
<feature type="region of interest" description="Disordered" evidence="1">
    <location>
        <begin position="393"/>
        <end position="452"/>
    </location>
</feature>
<evidence type="ECO:0000313" key="3">
    <source>
        <dbReference type="EMBL" id="AET37632.1"/>
    </source>
</evidence>
<keyword evidence="4" id="KW-1185">Reference proteome</keyword>
<feature type="region of interest" description="Disordered" evidence="1">
    <location>
        <begin position="955"/>
        <end position="1029"/>
    </location>
</feature>
<proteinExistence type="predicted"/>
<feature type="domain" description="DUF3020" evidence="2">
    <location>
        <begin position="1272"/>
        <end position="1320"/>
    </location>
</feature>
<dbReference type="OMA" id="KGPPYPA"/>
<dbReference type="EMBL" id="CP002497">
    <property type="protein sequence ID" value="AET37632.1"/>
    <property type="molecule type" value="Genomic_DNA"/>
</dbReference>
<dbReference type="Proteomes" id="UP000006790">
    <property type="component" value="Chromosome 1"/>
</dbReference>
<feature type="region of interest" description="Disordered" evidence="1">
    <location>
        <begin position="1440"/>
        <end position="1485"/>
    </location>
</feature>
<dbReference type="PROSITE" id="PS50330">
    <property type="entry name" value="UIM"/>
    <property type="match status" value="1"/>
</dbReference>
<dbReference type="HOGENOM" id="CLU_251351_0_0_1"/>
<feature type="compositionally biased region" description="Low complexity" evidence="1">
    <location>
        <begin position="985"/>
        <end position="1006"/>
    </location>
</feature>
<feature type="compositionally biased region" description="Low complexity" evidence="1">
    <location>
        <begin position="288"/>
        <end position="307"/>
    </location>
</feature>
<reference evidence="4" key="1">
    <citation type="journal article" date="2012" name="G3 (Bethesda)">
        <title>Pichia sorbitophila, an interspecies yeast hybrid reveals early steps of genome resolution following polyploidization.</title>
        <authorList>
            <person name="Leh Louis V."/>
            <person name="Despons L."/>
            <person name="Friedrich A."/>
            <person name="Martin T."/>
            <person name="Durrens P."/>
            <person name="Casaregola S."/>
            <person name="Neuveglise C."/>
            <person name="Fairhead C."/>
            <person name="Marck C."/>
            <person name="Cruz J.A."/>
            <person name="Straub M.L."/>
            <person name="Kugler V."/>
            <person name="Sacerdot C."/>
            <person name="Uzunov Z."/>
            <person name="Thierry A."/>
            <person name="Weiss S."/>
            <person name="Bleykasten C."/>
            <person name="De Montigny J."/>
            <person name="Jacques N."/>
            <person name="Jung P."/>
            <person name="Lemaire M."/>
            <person name="Mallet S."/>
            <person name="Morel G."/>
            <person name="Richard G.F."/>
            <person name="Sarkar A."/>
            <person name="Savel G."/>
            <person name="Schacherer J."/>
            <person name="Seret M.L."/>
            <person name="Talla E."/>
            <person name="Samson G."/>
            <person name="Jubin C."/>
            <person name="Poulain J."/>
            <person name="Vacherie B."/>
            <person name="Barbe V."/>
            <person name="Pelletier E."/>
            <person name="Sherman D.J."/>
            <person name="Westhof E."/>
            <person name="Weissenbach J."/>
            <person name="Baret P.V."/>
            <person name="Wincker P."/>
            <person name="Gaillardin C."/>
            <person name="Dujon B."/>
            <person name="Souciet J.L."/>
        </authorList>
    </citation>
    <scope>NUCLEOTIDE SEQUENCE [LARGE SCALE GENOMIC DNA]</scope>
    <source>
        <strain evidence="4">CBS 270.75 / DBVPG 7215 / KCTC 17166 / NRRL Y-17582</strain>
    </source>
</reference>
<dbReference type="eggNOG" id="ENOG502S97X">
    <property type="taxonomic scope" value="Eukaryota"/>
</dbReference>
<dbReference type="InterPro" id="IPR003903">
    <property type="entry name" value="UIM_dom"/>
</dbReference>
<feature type="compositionally biased region" description="Basic and acidic residues" evidence="1">
    <location>
        <begin position="138"/>
        <end position="155"/>
    </location>
</feature>
<feature type="region of interest" description="Disordered" evidence="1">
    <location>
        <begin position="587"/>
        <end position="633"/>
    </location>
</feature>
<feature type="compositionally biased region" description="Basic residues" evidence="1">
    <location>
        <begin position="205"/>
        <end position="228"/>
    </location>
</feature>
<feature type="compositionally biased region" description="Low complexity" evidence="1">
    <location>
        <begin position="189"/>
        <end position="198"/>
    </location>
</feature>
<dbReference type="Pfam" id="PF11223">
    <property type="entry name" value="DUF3020"/>
    <property type="match status" value="1"/>
</dbReference>
<dbReference type="GeneID" id="11470418"/>
<feature type="compositionally biased region" description="Basic residues" evidence="1">
    <location>
        <begin position="343"/>
        <end position="352"/>
    </location>
</feature>
<dbReference type="OrthoDB" id="5595797at2759"/>
<name>G8JM61_ERECY</name>
<evidence type="ECO:0000259" key="2">
    <source>
        <dbReference type="Pfam" id="PF11223"/>
    </source>
</evidence>
<feature type="compositionally biased region" description="Polar residues" evidence="1">
    <location>
        <begin position="435"/>
        <end position="449"/>
    </location>
</feature>
<evidence type="ECO:0000256" key="1">
    <source>
        <dbReference type="SAM" id="MobiDB-lite"/>
    </source>
</evidence>
<protein>
    <recommendedName>
        <fullName evidence="2">DUF3020 domain-containing protein</fullName>
    </recommendedName>
</protein>
<dbReference type="InParanoid" id="G8JM61"/>
<feature type="compositionally biased region" description="Polar residues" evidence="1">
    <location>
        <begin position="963"/>
        <end position="980"/>
    </location>
</feature>
<dbReference type="RefSeq" id="XP_003644449.1">
    <property type="nucleotide sequence ID" value="XM_003644401.1"/>
</dbReference>
<dbReference type="FunCoup" id="G8JM61">
    <property type="interactions" value="37"/>
</dbReference>
<feature type="region of interest" description="Disordered" evidence="1">
    <location>
        <begin position="1395"/>
        <end position="1419"/>
    </location>
</feature>
<accession>G8JM61</accession>